<dbReference type="Pfam" id="PF25453">
    <property type="entry name" value="DUF7898"/>
    <property type="match status" value="1"/>
</dbReference>
<dbReference type="SUPFAM" id="SSF158702">
    <property type="entry name" value="Sec63 N-terminal domain-like"/>
    <property type="match status" value="1"/>
</dbReference>
<evidence type="ECO:0000313" key="3">
    <source>
        <dbReference type="Proteomes" id="UP001345691"/>
    </source>
</evidence>
<dbReference type="EMBL" id="JAVRRF010000014">
    <property type="protein sequence ID" value="KAK5058269.1"/>
    <property type="molecule type" value="Genomic_DNA"/>
</dbReference>
<dbReference type="InterPro" id="IPR057220">
    <property type="entry name" value="DUF7898"/>
</dbReference>
<keyword evidence="3" id="KW-1185">Reference proteome</keyword>
<feature type="domain" description="DUF7898" evidence="1">
    <location>
        <begin position="1"/>
        <end position="75"/>
    </location>
</feature>
<evidence type="ECO:0000259" key="1">
    <source>
        <dbReference type="Pfam" id="PF25453"/>
    </source>
</evidence>
<reference evidence="2 3" key="1">
    <citation type="submission" date="2023-08" db="EMBL/GenBank/DDBJ databases">
        <title>Black Yeasts Isolated from many extreme environments.</title>
        <authorList>
            <person name="Coleine C."/>
            <person name="Stajich J.E."/>
            <person name="Selbmann L."/>
        </authorList>
    </citation>
    <scope>NUCLEOTIDE SEQUENCE [LARGE SCALE GENOMIC DNA]</scope>
    <source>
        <strain evidence="2 3">CCFEE 6328</strain>
    </source>
</reference>
<proteinExistence type="predicted"/>
<sequence>MAQVAFVKSRMARIFWENGFKSVRALSDADPQTLVPVMLQAQARKMKLQGEAAERLKAKLLAKAEIIVSSASRLWEKQQMVVWEDE</sequence>
<dbReference type="Proteomes" id="UP001345691">
    <property type="component" value="Unassembled WGS sequence"/>
</dbReference>
<gene>
    <name evidence="2" type="ORF">LTR69_006673</name>
</gene>
<protein>
    <recommendedName>
        <fullName evidence="1">DUF7898 domain-containing protein</fullName>
    </recommendedName>
</protein>
<evidence type="ECO:0000313" key="2">
    <source>
        <dbReference type="EMBL" id="KAK5058269.1"/>
    </source>
</evidence>
<name>A0ABR0J7N7_9EURO</name>
<organism evidence="2 3">
    <name type="scientific">Exophiala sideris</name>
    <dbReference type="NCBI Taxonomy" id="1016849"/>
    <lineage>
        <taxon>Eukaryota</taxon>
        <taxon>Fungi</taxon>
        <taxon>Dikarya</taxon>
        <taxon>Ascomycota</taxon>
        <taxon>Pezizomycotina</taxon>
        <taxon>Eurotiomycetes</taxon>
        <taxon>Chaetothyriomycetidae</taxon>
        <taxon>Chaetothyriales</taxon>
        <taxon>Herpotrichiellaceae</taxon>
        <taxon>Exophiala</taxon>
    </lineage>
</organism>
<comment type="caution">
    <text evidence="2">The sequence shown here is derived from an EMBL/GenBank/DDBJ whole genome shotgun (WGS) entry which is preliminary data.</text>
</comment>
<accession>A0ABR0J7N7</accession>